<evidence type="ECO:0000313" key="1">
    <source>
        <dbReference type="EMBL" id="MBM6399485.1"/>
    </source>
</evidence>
<sequence>MPPERGPAFAEVWPAVDAVGGWLTRDQAQLLWDAVRAVDPGPARVLEIGSHRGRSTCALAAARPDVDVTAVDPFVTTRRYPGPSVRLGLEATLEALGVADRVTVLPVPSAQARRGWDRPLDVLHVDGKHDYWTVSDDLHWADHVVAGGTVLVHDAFSSIGVTLALLRHVLPGDRLAYRGRVGSMARFVVARPTTGDRAAMLRELPWWGRNVVVKVLLRLRLRRVAALLGHHGRDDPY</sequence>
<proteinExistence type="predicted"/>
<name>A0ABS2CHY5_9MICO</name>
<dbReference type="RefSeq" id="WP_204129977.1">
    <property type="nucleotide sequence ID" value="NZ_JAFDVD010000005.1"/>
</dbReference>
<dbReference type="Pfam" id="PF13578">
    <property type="entry name" value="Methyltransf_24"/>
    <property type="match status" value="1"/>
</dbReference>
<evidence type="ECO:0000313" key="2">
    <source>
        <dbReference type="Proteomes" id="UP001430172"/>
    </source>
</evidence>
<dbReference type="Gene3D" id="3.40.50.150">
    <property type="entry name" value="Vaccinia Virus protein VP39"/>
    <property type="match status" value="1"/>
</dbReference>
<dbReference type="InterPro" id="IPR029063">
    <property type="entry name" value="SAM-dependent_MTases_sf"/>
</dbReference>
<comment type="caution">
    <text evidence="1">The sequence shown here is derived from an EMBL/GenBank/DDBJ whole genome shotgun (WGS) entry which is preliminary data.</text>
</comment>
<reference evidence="1" key="1">
    <citation type="submission" date="2021-02" db="EMBL/GenBank/DDBJ databases">
        <title>Phycicoccus sp. MQZ13P-5T, whole genome shotgun sequence.</title>
        <authorList>
            <person name="Tuo L."/>
        </authorList>
    </citation>
    <scope>NUCLEOTIDE SEQUENCE</scope>
    <source>
        <strain evidence="1">MQZ13P-5</strain>
    </source>
</reference>
<gene>
    <name evidence="1" type="ORF">JQN70_03715</name>
</gene>
<dbReference type="Proteomes" id="UP001430172">
    <property type="component" value="Unassembled WGS sequence"/>
</dbReference>
<keyword evidence="2" id="KW-1185">Reference proteome</keyword>
<accession>A0ABS2CHY5</accession>
<dbReference type="EMBL" id="JAFDVD010000005">
    <property type="protein sequence ID" value="MBM6399485.1"/>
    <property type="molecule type" value="Genomic_DNA"/>
</dbReference>
<protein>
    <submittedName>
        <fullName evidence="1">Class I SAM-dependent methyltransferase</fullName>
    </submittedName>
</protein>
<keyword evidence="1" id="KW-0489">Methyltransferase</keyword>
<organism evidence="1 2">
    <name type="scientific">Phycicoccus sonneratiae</name>
    <dbReference type="NCBI Taxonomy" id="2807628"/>
    <lineage>
        <taxon>Bacteria</taxon>
        <taxon>Bacillati</taxon>
        <taxon>Actinomycetota</taxon>
        <taxon>Actinomycetes</taxon>
        <taxon>Micrococcales</taxon>
        <taxon>Intrasporangiaceae</taxon>
        <taxon>Phycicoccus</taxon>
    </lineage>
</organism>
<dbReference type="SUPFAM" id="SSF53335">
    <property type="entry name" value="S-adenosyl-L-methionine-dependent methyltransferases"/>
    <property type="match status" value="1"/>
</dbReference>
<dbReference type="GO" id="GO:0008168">
    <property type="term" value="F:methyltransferase activity"/>
    <property type="evidence" value="ECO:0007669"/>
    <property type="project" value="UniProtKB-KW"/>
</dbReference>
<dbReference type="GO" id="GO:0032259">
    <property type="term" value="P:methylation"/>
    <property type="evidence" value="ECO:0007669"/>
    <property type="project" value="UniProtKB-KW"/>
</dbReference>
<keyword evidence="1" id="KW-0808">Transferase</keyword>